<dbReference type="InterPro" id="IPR005709">
    <property type="entry name" value="Ribosomal_uS4_bac-type"/>
</dbReference>
<dbReference type="Pfam" id="PF01479">
    <property type="entry name" value="S4"/>
    <property type="match status" value="1"/>
</dbReference>
<feature type="domain" description="RNA-binding S4" evidence="9">
    <location>
        <begin position="101"/>
        <end position="165"/>
    </location>
</feature>
<evidence type="ECO:0000256" key="8">
    <source>
        <dbReference type="RuleBase" id="RU003699"/>
    </source>
</evidence>
<comment type="subunit">
    <text evidence="7">Part of the 30S ribosomal subunit. Contacts protein S5. The interaction surface between S4 and S5 is involved in control of translational fidelity.</text>
</comment>
<dbReference type="PROSITE" id="PS50889">
    <property type="entry name" value="S4"/>
    <property type="match status" value="1"/>
</dbReference>
<dbReference type="NCBIfam" id="NF003717">
    <property type="entry name" value="PRK05327.1"/>
    <property type="match status" value="1"/>
</dbReference>
<feature type="domain" description="Small ribosomal subunit protein uS4 N-terminal" evidence="10">
    <location>
        <begin position="8"/>
        <end position="100"/>
    </location>
</feature>
<dbReference type="PANTHER" id="PTHR11831">
    <property type="entry name" value="30S 40S RIBOSOMAL PROTEIN"/>
    <property type="match status" value="1"/>
</dbReference>
<comment type="function">
    <text evidence="7">One of the primary rRNA binding proteins, it binds directly to 16S rRNA where it nucleates assembly of the body of the 30S subunit.</text>
</comment>
<dbReference type="InterPro" id="IPR002942">
    <property type="entry name" value="S4_RNA-bd"/>
</dbReference>
<keyword evidence="2 7" id="KW-0699">rRNA-binding</keyword>
<dbReference type="FunFam" id="3.10.290.10:FF:000001">
    <property type="entry name" value="30S ribosomal protein S4"/>
    <property type="match status" value="1"/>
</dbReference>
<dbReference type="NCBIfam" id="TIGR01017">
    <property type="entry name" value="rpsD_bact"/>
    <property type="match status" value="1"/>
</dbReference>
<evidence type="ECO:0000256" key="5">
    <source>
        <dbReference type="ARBA" id="ARBA00023274"/>
    </source>
</evidence>
<dbReference type="SUPFAM" id="SSF55174">
    <property type="entry name" value="Alpha-L RNA-binding motif"/>
    <property type="match status" value="1"/>
</dbReference>
<dbReference type="PROSITE" id="PS00632">
    <property type="entry name" value="RIBOSOMAL_S4"/>
    <property type="match status" value="1"/>
</dbReference>
<dbReference type="GO" id="GO:0019843">
    <property type="term" value="F:rRNA binding"/>
    <property type="evidence" value="ECO:0007669"/>
    <property type="project" value="UniProtKB-UniRule"/>
</dbReference>
<dbReference type="GO" id="GO:0015935">
    <property type="term" value="C:small ribosomal subunit"/>
    <property type="evidence" value="ECO:0007669"/>
    <property type="project" value="InterPro"/>
</dbReference>
<dbReference type="GO" id="GO:0042274">
    <property type="term" value="P:ribosomal small subunit biogenesis"/>
    <property type="evidence" value="ECO:0007669"/>
    <property type="project" value="TreeGrafter"/>
</dbReference>
<dbReference type="Pfam" id="PF00163">
    <property type="entry name" value="Ribosomal_S4"/>
    <property type="match status" value="1"/>
</dbReference>
<dbReference type="Gene3D" id="1.10.1050.10">
    <property type="entry name" value="Ribosomal Protein S4 Delta 41, Chain A, domain 1"/>
    <property type="match status" value="1"/>
</dbReference>
<evidence type="ECO:0000256" key="2">
    <source>
        <dbReference type="ARBA" id="ARBA00022730"/>
    </source>
</evidence>
<keyword evidence="4 7" id="KW-0689">Ribosomal protein</keyword>
<evidence type="ECO:0000256" key="7">
    <source>
        <dbReference type="HAMAP-Rule" id="MF_01306"/>
    </source>
</evidence>
<evidence type="ECO:0000256" key="6">
    <source>
        <dbReference type="ARBA" id="ARBA00035254"/>
    </source>
</evidence>
<keyword evidence="3 7" id="KW-0694">RNA-binding</keyword>
<keyword evidence="12" id="KW-1185">Reference proteome</keyword>
<sequence length="211" mass="24884">MKVIYMAKYLGPKLRISRREGIDLFLKSGLKTIDSKCKINQLPGEHGIKKTRLSDYGIQLREKQKLKRIYGVLEKQFRNYYKKSLRLKGNTGENILRFLERRLDNIVYRMGFGCTRAEARQLVCHKSIIVNNCIVNIPSYNVLINDKIIICDKSKKQLRIKASIEFSEQRELPNWLKVNKNNMEGIVKRIPKRDDLYSDINEHMIVEFYSK</sequence>
<dbReference type="PANTHER" id="PTHR11831:SF4">
    <property type="entry name" value="SMALL RIBOSOMAL SUBUNIT PROTEIN US4M"/>
    <property type="match status" value="1"/>
</dbReference>
<dbReference type="AlphaFoldDB" id="A0A346DZK6"/>
<dbReference type="SMART" id="SM01390">
    <property type="entry name" value="Ribosomal_S4"/>
    <property type="match status" value="1"/>
</dbReference>
<comment type="similarity">
    <text evidence="1 7 8">Belongs to the universal ribosomal protein uS4 family.</text>
</comment>
<dbReference type="InterPro" id="IPR022801">
    <property type="entry name" value="Ribosomal_uS4"/>
</dbReference>
<dbReference type="GO" id="GO:0003735">
    <property type="term" value="F:structural constituent of ribosome"/>
    <property type="evidence" value="ECO:0007669"/>
    <property type="project" value="InterPro"/>
</dbReference>
<gene>
    <name evidence="7" type="primary">rpsD</name>
    <name evidence="11" type="ORF">C9I82_193</name>
</gene>
<evidence type="ECO:0000256" key="4">
    <source>
        <dbReference type="ARBA" id="ARBA00022980"/>
    </source>
</evidence>
<comment type="function">
    <text evidence="7">With S5 and S12 plays an important role in translational accuracy.</text>
</comment>
<proteinExistence type="inferred from homology"/>
<evidence type="ECO:0000256" key="1">
    <source>
        <dbReference type="ARBA" id="ARBA00007465"/>
    </source>
</evidence>
<dbReference type="Proteomes" id="UP000256856">
    <property type="component" value="Chromosome"/>
</dbReference>
<dbReference type="HAMAP" id="MF_01306_B">
    <property type="entry name" value="Ribosomal_uS4_B"/>
    <property type="match status" value="1"/>
</dbReference>
<keyword evidence="5 7" id="KW-0687">Ribonucleoprotein</keyword>
<dbReference type="InterPro" id="IPR001912">
    <property type="entry name" value="Ribosomal_uS4_N"/>
</dbReference>
<name>A0A346DZK6_9ENTR</name>
<dbReference type="InterPro" id="IPR018079">
    <property type="entry name" value="Ribosomal_uS4_CS"/>
</dbReference>
<reference evidence="11 12" key="1">
    <citation type="submission" date="2018-03" db="EMBL/GenBank/DDBJ databases">
        <title>A parallel universe: an anciently diverged bacterial symbiosis in a Hawaiian planthopper (Hemiptera: Cixiidae) reveals rearranged nutritional responsibilities.</title>
        <authorList>
            <person name="Bennett G."/>
            <person name="Mao M."/>
        </authorList>
    </citation>
    <scope>NUCLEOTIDE SEQUENCE [LARGE SCALE GENOMIC DNA]</scope>
    <source>
        <strain evidence="11 12">OLIH</strain>
    </source>
</reference>
<dbReference type="Gene3D" id="3.10.290.10">
    <property type="entry name" value="RNA-binding S4 domain"/>
    <property type="match status" value="1"/>
</dbReference>
<evidence type="ECO:0000256" key="3">
    <source>
        <dbReference type="ARBA" id="ARBA00022884"/>
    </source>
</evidence>
<evidence type="ECO:0000313" key="11">
    <source>
        <dbReference type="EMBL" id="AXN02161.1"/>
    </source>
</evidence>
<dbReference type="EMBL" id="CP028374">
    <property type="protein sequence ID" value="AXN02161.1"/>
    <property type="molecule type" value="Genomic_DNA"/>
</dbReference>
<dbReference type="FunFam" id="1.10.1050.10:FF:000001">
    <property type="entry name" value="30S ribosomal protein S4"/>
    <property type="match status" value="1"/>
</dbReference>
<organism evidence="11 12">
    <name type="scientific">Candidatus Purcelliella pentastirinorum</name>
    <dbReference type="NCBI Taxonomy" id="472834"/>
    <lineage>
        <taxon>Bacteria</taxon>
        <taxon>Pseudomonadati</taxon>
        <taxon>Pseudomonadota</taxon>
        <taxon>Gammaproteobacteria</taxon>
        <taxon>Enterobacterales</taxon>
        <taxon>Enterobacteriaceae</taxon>
        <taxon>Candidatus Purcelliella</taxon>
    </lineage>
</organism>
<accession>A0A346DZK6</accession>
<dbReference type="InterPro" id="IPR036986">
    <property type="entry name" value="S4_RNA-bd_sf"/>
</dbReference>
<evidence type="ECO:0000259" key="10">
    <source>
        <dbReference type="SMART" id="SM01390"/>
    </source>
</evidence>
<dbReference type="GO" id="GO:0006412">
    <property type="term" value="P:translation"/>
    <property type="evidence" value="ECO:0007669"/>
    <property type="project" value="UniProtKB-UniRule"/>
</dbReference>
<dbReference type="SMART" id="SM00363">
    <property type="entry name" value="S4"/>
    <property type="match status" value="1"/>
</dbReference>
<protein>
    <recommendedName>
        <fullName evidence="6 7">Small ribosomal subunit protein uS4</fullName>
    </recommendedName>
</protein>
<dbReference type="KEGG" id="ppet:C9I82_193"/>
<evidence type="ECO:0000313" key="12">
    <source>
        <dbReference type="Proteomes" id="UP000256856"/>
    </source>
</evidence>
<evidence type="ECO:0000259" key="9">
    <source>
        <dbReference type="SMART" id="SM00363"/>
    </source>
</evidence>
<dbReference type="CDD" id="cd00165">
    <property type="entry name" value="S4"/>
    <property type="match status" value="1"/>
</dbReference>